<organism evidence="1 2">
    <name type="scientific">Cryomyces minteri</name>
    <dbReference type="NCBI Taxonomy" id="331657"/>
    <lineage>
        <taxon>Eukaryota</taxon>
        <taxon>Fungi</taxon>
        <taxon>Dikarya</taxon>
        <taxon>Ascomycota</taxon>
        <taxon>Pezizomycotina</taxon>
        <taxon>Dothideomycetes</taxon>
        <taxon>Dothideomycetes incertae sedis</taxon>
        <taxon>Cryomyces</taxon>
    </lineage>
</organism>
<reference evidence="1 2" key="1">
    <citation type="submission" date="2017-03" db="EMBL/GenBank/DDBJ databases">
        <title>Genomes of endolithic fungi from Antarctica.</title>
        <authorList>
            <person name="Coleine C."/>
            <person name="Masonjones S."/>
            <person name="Stajich J.E."/>
        </authorList>
    </citation>
    <scope>NUCLEOTIDE SEQUENCE [LARGE SCALE GENOMIC DNA]</scope>
    <source>
        <strain evidence="1 2">CCFEE 5187</strain>
    </source>
</reference>
<evidence type="ECO:0000313" key="2">
    <source>
        <dbReference type="Proteomes" id="UP000308768"/>
    </source>
</evidence>
<evidence type="ECO:0000313" key="1">
    <source>
        <dbReference type="EMBL" id="TKA67944.1"/>
    </source>
</evidence>
<proteinExistence type="predicted"/>
<protein>
    <submittedName>
        <fullName evidence="1">Uncharacterized protein</fullName>
    </submittedName>
</protein>
<dbReference type="OrthoDB" id="3903267at2759"/>
<sequence>MPYMGMYGSQDAFSNADYVGGFGNVGLDTVGYGLSDNDQDLGVVQNNGIDFQASMNEHALADNGLNITLTPEEVDDEEQGFGVFSRALYQTHADDDDEVPFNEFTSSEQYTNPENWKDTFFNKKA</sequence>
<dbReference type="AlphaFoldDB" id="A0A4U0WW56"/>
<dbReference type="EMBL" id="NAJN01000863">
    <property type="protein sequence ID" value="TKA67944.1"/>
    <property type="molecule type" value="Genomic_DNA"/>
</dbReference>
<comment type="caution">
    <text evidence="1">The sequence shown here is derived from an EMBL/GenBank/DDBJ whole genome shotgun (WGS) entry which is preliminary data.</text>
</comment>
<keyword evidence="2" id="KW-1185">Reference proteome</keyword>
<dbReference type="Proteomes" id="UP000308768">
    <property type="component" value="Unassembled WGS sequence"/>
</dbReference>
<name>A0A4U0WW56_9PEZI</name>
<gene>
    <name evidence="1" type="ORF">B0A49_06038</name>
</gene>
<accession>A0A4U0WW56</accession>